<evidence type="ECO:0000313" key="6">
    <source>
        <dbReference type="Proteomes" id="UP000256542"/>
    </source>
</evidence>
<evidence type="ECO:0000313" key="5">
    <source>
        <dbReference type="EMBL" id="REG85523.1"/>
    </source>
</evidence>
<dbReference type="OrthoDB" id="6196575at2"/>
<sequence>MSLNLDESLHRLIHCYKSEIKNAITESNLSLHVGHIRALKCIQRIPNCSAQIISKKMNLDKSQIARIIKELQTKGHIEKHPNPDNHRSQLLVLTEQGKQAIDTITTLDGETSLKMTNGLTEQQIHDFKHYVEIMTKNLCA</sequence>
<dbReference type="PANTHER" id="PTHR42756:SF1">
    <property type="entry name" value="TRANSCRIPTIONAL REPRESSOR OF EMRAB OPERON"/>
    <property type="match status" value="1"/>
</dbReference>
<dbReference type="GO" id="GO:0003677">
    <property type="term" value="F:DNA binding"/>
    <property type="evidence" value="ECO:0007669"/>
    <property type="project" value="UniProtKB-KW"/>
</dbReference>
<dbReference type="AlphaFoldDB" id="A0A3E0DSR3"/>
<dbReference type="RefSeq" id="WP_115896330.1">
    <property type="nucleotide sequence ID" value="NZ_QUNG01000002.1"/>
</dbReference>
<evidence type="ECO:0000259" key="4">
    <source>
        <dbReference type="PROSITE" id="PS50995"/>
    </source>
</evidence>
<dbReference type="SMART" id="SM00347">
    <property type="entry name" value="HTH_MARR"/>
    <property type="match status" value="1"/>
</dbReference>
<accession>A0A3E0DSR3</accession>
<dbReference type="EMBL" id="QUNG01000002">
    <property type="protein sequence ID" value="REG85523.1"/>
    <property type="molecule type" value="Genomic_DNA"/>
</dbReference>
<keyword evidence="2 5" id="KW-0238">DNA-binding</keyword>
<dbReference type="Proteomes" id="UP000256542">
    <property type="component" value="Unassembled WGS sequence"/>
</dbReference>
<evidence type="ECO:0000256" key="1">
    <source>
        <dbReference type="ARBA" id="ARBA00023015"/>
    </source>
</evidence>
<gene>
    <name evidence="5" type="ORF">DFP81_10253</name>
</gene>
<name>A0A3E0DSR3_9GAMM</name>
<reference evidence="5 6" key="1">
    <citation type="submission" date="2018-08" db="EMBL/GenBank/DDBJ databases">
        <title>Genomic Encyclopedia of Type Strains, Phase III (KMG-III): the genomes of soil and plant-associated and newly described type strains.</title>
        <authorList>
            <person name="Whitman W."/>
        </authorList>
    </citation>
    <scope>NUCLEOTIDE SEQUENCE [LARGE SCALE GENOMIC DNA]</scope>
    <source>
        <strain evidence="5 6">CECT 7375</strain>
    </source>
</reference>
<evidence type="ECO:0000256" key="2">
    <source>
        <dbReference type="ARBA" id="ARBA00023125"/>
    </source>
</evidence>
<dbReference type="GO" id="GO:0003700">
    <property type="term" value="F:DNA-binding transcription factor activity"/>
    <property type="evidence" value="ECO:0007669"/>
    <property type="project" value="InterPro"/>
</dbReference>
<proteinExistence type="predicted"/>
<dbReference type="Gene3D" id="1.10.10.10">
    <property type="entry name" value="Winged helix-like DNA-binding domain superfamily/Winged helix DNA-binding domain"/>
    <property type="match status" value="1"/>
</dbReference>
<dbReference type="InterPro" id="IPR000835">
    <property type="entry name" value="HTH_MarR-typ"/>
</dbReference>
<keyword evidence="6" id="KW-1185">Reference proteome</keyword>
<feature type="domain" description="HTH marR-type" evidence="4">
    <location>
        <begin position="1"/>
        <end position="136"/>
    </location>
</feature>
<keyword evidence="3" id="KW-0804">Transcription</keyword>
<comment type="caution">
    <text evidence="5">The sequence shown here is derived from an EMBL/GenBank/DDBJ whole genome shotgun (WGS) entry which is preliminary data.</text>
</comment>
<dbReference type="InterPro" id="IPR036388">
    <property type="entry name" value="WH-like_DNA-bd_sf"/>
</dbReference>
<dbReference type="SUPFAM" id="SSF46785">
    <property type="entry name" value="Winged helix' DNA-binding domain"/>
    <property type="match status" value="1"/>
</dbReference>
<evidence type="ECO:0000256" key="3">
    <source>
        <dbReference type="ARBA" id="ARBA00023163"/>
    </source>
</evidence>
<dbReference type="PROSITE" id="PS50995">
    <property type="entry name" value="HTH_MARR_2"/>
    <property type="match status" value="1"/>
</dbReference>
<keyword evidence="1" id="KW-0805">Transcription regulation</keyword>
<organism evidence="5 6">
    <name type="scientific">Marinomonas pollencensis</name>
    <dbReference type="NCBI Taxonomy" id="491954"/>
    <lineage>
        <taxon>Bacteria</taxon>
        <taxon>Pseudomonadati</taxon>
        <taxon>Pseudomonadota</taxon>
        <taxon>Gammaproteobacteria</taxon>
        <taxon>Oceanospirillales</taxon>
        <taxon>Oceanospirillaceae</taxon>
        <taxon>Marinomonas</taxon>
    </lineage>
</organism>
<dbReference type="InterPro" id="IPR036390">
    <property type="entry name" value="WH_DNA-bd_sf"/>
</dbReference>
<protein>
    <submittedName>
        <fullName evidence="5">DNA-binding MarR family transcriptional regulator</fullName>
    </submittedName>
</protein>
<dbReference type="Pfam" id="PF01047">
    <property type="entry name" value="MarR"/>
    <property type="match status" value="1"/>
</dbReference>
<dbReference type="PANTHER" id="PTHR42756">
    <property type="entry name" value="TRANSCRIPTIONAL REGULATOR, MARR"/>
    <property type="match status" value="1"/>
</dbReference>